<dbReference type="PIRSF" id="PIRSF000868">
    <property type="entry name" value="14-3-3"/>
    <property type="match status" value="1"/>
</dbReference>
<dbReference type="CDD" id="cd08774">
    <property type="entry name" value="14-3-3"/>
    <property type="match status" value="1"/>
</dbReference>
<keyword evidence="3" id="KW-0175">Coiled coil</keyword>
<protein>
    <recommendedName>
        <fullName evidence="4">14-3-3 domain-containing protein</fullName>
    </recommendedName>
</protein>
<dbReference type="EMBL" id="JAMFTS010000003">
    <property type="protein sequence ID" value="KAJ4770790.1"/>
    <property type="molecule type" value="Genomic_DNA"/>
</dbReference>
<dbReference type="PRINTS" id="PR00305">
    <property type="entry name" value="1433ZETA"/>
</dbReference>
<dbReference type="EMBL" id="JAMFTS010000002">
    <property type="protein sequence ID" value="KAJ4788191.1"/>
    <property type="molecule type" value="Genomic_DNA"/>
</dbReference>
<evidence type="ECO:0000256" key="1">
    <source>
        <dbReference type="ARBA" id="ARBA00006141"/>
    </source>
</evidence>
<dbReference type="SUPFAM" id="SSF48445">
    <property type="entry name" value="14-3-3 protein"/>
    <property type="match status" value="1"/>
</dbReference>
<dbReference type="Gene3D" id="1.20.190.20">
    <property type="entry name" value="14-3-3 domain"/>
    <property type="match status" value="1"/>
</dbReference>
<keyword evidence="7" id="KW-1185">Reference proteome</keyword>
<reference evidence="6" key="1">
    <citation type="submission" date="2022-08" db="EMBL/GenBank/DDBJ databases">
        <authorList>
            <person name="Marques A."/>
        </authorList>
    </citation>
    <scope>NUCLEOTIDE SEQUENCE</scope>
    <source>
        <strain evidence="6">RhyPub2mFocal</strain>
        <tissue evidence="6">Leaves</tissue>
    </source>
</reference>
<dbReference type="Proteomes" id="UP001140206">
    <property type="component" value="Chromosome 3"/>
</dbReference>
<dbReference type="InterPro" id="IPR000308">
    <property type="entry name" value="14-3-3"/>
</dbReference>
<name>A0AAV8FAR6_9POAL</name>
<dbReference type="SMART" id="SM00101">
    <property type="entry name" value="14_3_3"/>
    <property type="match status" value="1"/>
</dbReference>
<sequence length="239" mass="27860">MERENEIYRAKLAEVAERFDEMVDSMKKVCMMDGDLSDEERKLLVLAYKKSVESRRDSWRTIQYTEQKMEERDQTEYLQQTKDYRRKVEAEIENICNDCCHLINLYILPLAPDSEAVAFFTKMKGDYYRYLAEVKVGDERQNIANQCRQAYEQASAAASAELESTHVTRLGIALSHSIFYNEIEDNVEKALQLARDAFDQAIDELDNLTEEAAYEDTTYLLELLSNNINMWTPKPANGW</sequence>
<dbReference type="PANTHER" id="PTHR18860">
    <property type="entry name" value="14-3-3 PROTEIN"/>
    <property type="match status" value="1"/>
</dbReference>
<dbReference type="Proteomes" id="UP001140206">
    <property type="component" value="Chromosome 2"/>
</dbReference>
<evidence type="ECO:0000256" key="3">
    <source>
        <dbReference type="SAM" id="Coils"/>
    </source>
</evidence>
<gene>
    <name evidence="6" type="ORF">LUZ62_039437</name>
    <name evidence="5" type="ORF">LUZ62_055047</name>
</gene>
<comment type="caution">
    <text evidence="6">The sequence shown here is derived from an EMBL/GenBank/DDBJ whole genome shotgun (WGS) entry which is preliminary data.</text>
</comment>
<feature type="site" description="Interaction with phosphoserine on interacting protein" evidence="2">
    <location>
        <position position="129"/>
    </location>
</feature>
<evidence type="ECO:0000313" key="6">
    <source>
        <dbReference type="EMBL" id="KAJ4788191.1"/>
    </source>
</evidence>
<dbReference type="AlphaFoldDB" id="A0AAV8FAR6"/>
<feature type="domain" description="14-3-3" evidence="4">
    <location>
        <begin position="3"/>
        <end position="239"/>
    </location>
</feature>
<feature type="site" description="Interaction with phosphoserine on interacting protein" evidence="2">
    <location>
        <position position="56"/>
    </location>
</feature>
<dbReference type="InterPro" id="IPR036815">
    <property type="entry name" value="14-3-3_dom_sf"/>
</dbReference>
<dbReference type="InterPro" id="IPR023410">
    <property type="entry name" value="14-3-3_domain"/>
</dbReference>
<feature type="coiled-coil region" evidence="3">
    <location>
        <begin position="180"/>
        <end position="211"/>
    </location>
</feature>
<evidence type="ECO:0000313" key="5">
    <source>
        <dbReference type="EMBL" id="KAJ4770790.1"/>
    </source>
</evidence>
<comment type="similarity">
    <text evidence="1">Belongs to the 14-3-3 family.</text>
</comment>
<evidence type="ECO:0000256" key="2">
    <source>
        <dbReference type="PIRSR" id="PIRSR000868-1"/>
    </source>
</evidence>
<evidence type="ECO:0000313" key="7">
    <source>
        <dbReference type="Proteomes" id="UP001140206"/>
    </source>
</evidence>
<organism evidence="6 7">
    <name type="scientific">Rhynchospora pubera</name>
    <dbReference type="NCBI Taxonomy" id="906938"/>
    <lineage>
        <taxon>Eukaryota</taxon>
        <taxon>Viridiplantae</taxon>
        <taxon>Streptophyta</taxon>
        <taxon>Embryophyta</taxon>
        <taxon>Tracheophyta</taxon>
        <taxon>Spermatophyta</taxon>
        <taxon>Magnoliopsida</taxon>
        <taxon>Liliopsida</taxon>
        <taxon>Poales</taxon>
        <taxon>Cyperaceae</taxon>
        <taxon>Cyperoideae</taxon>
        <taxon>Rhynchosporeae</taxon>
        <taxon>Rhynchospora</taxon>
    </lineage>
</organism>
<accession>A0AAV8FAR6</accession>
<dbReference type="Pfam" id="PF00244">
    <property type="entry name" value="14-3-3"/>
    <property type="match status" value="1"/>
</dbReference>
<proteinExistence type="inferred from homology"/>
<evidence type="ECO:0000259" key="4">
    <source>
        <dbReference type="SMART" id="SM00101"/>
    </source>
</evidence>